<accession>A0ABQ7FS38</accession>
<name>A0ABQ7FS38_DUNSA</name>
<dbReference type="EMBL" id="MU074785">
    <property type="protein sequence ID" value="KAF5825212.1"/>
    <property type="molecule type" value="Genomic_DNA"/>
</dbReference>
<gene>
    <name evidence="1" type="ORF">DUNSADRAFT_13545</name>
</gene>
<organism evidence="1 2">
    <name type="scientific">Dunaliella salina</name>
    <name type="common">Green alga</name>
    <name type="synonym">Protococcus salinus</name>
    <dbReference type="NCBI Taxonomy" id="3046"/>
    <lineage>
        <taxon>Eukaryota</taxon>
        <taxon>Viridiplantae</taxon>
        <taxon>Chlorophyta</taxon>
        <taxon>core chlorophytes</taxon>
        <taxon>Chlorophyceae</taxon>
        <taxon>CS clade</taxon>
        <taxon>Chlamydomonadales</taxon>
        <taxon>Dunaliellaceae</taxon>
        <taxon>Dunaliella</taxon>
    </lineage>
</organism>
<evidence type="ECO:0000313" key="1">
    <source>
        <dbReference type="EMBL" id="KAF5825212.1"/>
    </source>
</evidence>
<proteinExistence type="predicted"/>
<feature type="non-terminal residue" evidence="1">
    <location>
        <position position="71"/>
    </location>
</feature>
<reference evidence="1" key="1">
    <citation type="submission" date="2017-08" db="EMBL/GenBank/DDBJ databases">
        <authorList>
            <person name="Polle J.E."/>
            <person name="Barry K."/>
            <person name="Cushman J."/>
            <person name="Schmutz J."/>
            <person name="Tran D."/>
            <person name="Hathwaick L.T."/>
            <person name="Yim W.C."/>
            <person name="Jenkins J."/>
            <person name="Mckie-Krisberg Z.M."/>
            <person name="Prochnik S."/>
            <person name="Lindquist E."/>
            <person name="Dockter R.B."/>
            <person name="Adam C."/>
            <person name="Molina H."/>
            <person name="Bunkerborg J."/>
            <person name="Jin E."/>
            <person name="Buchheim M."/>
            <person name="Magnuson J."/>
        </authorList>
    </citation>
    <scope>NUCLEOTIDE SEQUENCE</scope>
    <source>
        <strain evidence="1">CCAP 19/18</strain>
    </source>
</reference>
<feature type="non-terminal residue" evidence="1">
    <location>
        <position position="1"/>
    </location>
</feature>
<sequence length="71" mass="7515">VAAVLEYATHNNVEPFLEPVLELCHAIVQRDAREVEAGRSDGALMAVLLEQSGLFLELCAHSDGPVSVAAA</sequence>
<dbReference type="Proteomes" id="UP000815325">
    <property type="component" value="Unassembled WGS sequence"/>
</dbReference>
<evidence type="ECO:0000313" key="2">
    <source>
        <dbReference type="Proteomes" id="UP000815325"/>
    </source>
</evidence>
<protein>
    <submittedName>
        <fullName evidence="1">Uncharacterized protein</fullName>
    </submittedName>
</protein>
<comment type="caution">
    <text evidence="1">The sequence shown here is derived from an EMBL/GenBank/DDBJ whole genome shotgun (WGS) entry which is preliminary data.</text>
</comment>
<keyword evidence="2" id="KW-1185">Reference proteome</keyword>